<dbReference type="InterPro" id="IPR000960">
    <property type="entry name" value="Flavin_mOase"/>
</dbReference>
<gene>
    <name evidence="9" type="ORF">AB675_681</name>
</gene>
<dbReference type="Proteomes" id="UP000038010">
    <property type="component" value="Unassembled WGS sequence"/>
</dbReference>
<dbReference type="GO" id="GO:0004499">
    <property type="term" value="F:N,N-dimethylaniline monooxygenase activity"/>
    <property type="evidence" value="ECO:0007669"/>
    <property type="project" value="InterPro"/>
</dbReference>
<dbReference type="PIRSF" id="PIRSF000332">
    <property type="entry name" value="FMO"/>
    <property type="match status" value="1"/>
</dbReference>
<dbReference type="InterPro" id="IPR036188">
    <property type="entry name" value="FAD/NAD-bd_sf"/>
</dbReference>
<sequence length="507" mass="56694">MGDDLHVHSVAVIGAGVSGICAAAHLLRQGLEVKLFERSSIAGGVWHFDENSAIDPQYPNLLPSLGDYARHRADEDQSAYQTPPRTPDPRLEADNETDSRQNVKSKDFATRHAPPGPCYAGLTNNVALRAMKTTLGDWPEGLGDFVNQRYLEQYLQGIAQTSGVNDVAEYNTRVEEVVKDPVRSKWSVKTTTLRNGATSELLERDWHFDAVVVASGHYNMPRVPDIPGLKEWKARYPDRVWHSKRRWRQQQRHIERVRGIAEKVFQSSRGGDLDLPLSMLPPSATRIGGVRRFVLEGDEEHAFTPSGRINGYVELTNGSKLCDLDRVILATGYLTSYPYLSQYHADDKQPEDASESDLVTGDGNMVHNLHKDIFFINDPTLSFVGQPYHISTFSLFEFQAQVVARVLSGAAKLPSERAMRQEYRERVAARGLGRDFHSLRGDGEELGYVRSLVEWMNATPSSGILPMVGHTESFIQAHKDQRERLAFIGRSRQKGSGVSFEHVAVSC</sequence>
<dbReference type="GeneID" id="28739009"/>
<evidence type="ECO:0000313" key="9">
    <source>
        <dbReference type="EMBL" id="KPI45783.1"/>
    </source>
</evidence>
<reference evidence="9 10" key="1">
    <citation type="submission" date="2015-06" db="EMBL/GenBank/DDBJ databases">
        <title>Draft genome of the ant-associated black yeast Phialophora attae CBS 131958.</title>
        <authorList>
            <person name="Moreno L.F."/>
            <person name="Stielow B.J."/>
            <person name="de Hoog S."/>
            <person name="Vicente V.A."/>
            <person name="Weiss V.A."/>
            <person name="de Vries M."/>
            <person name="Cruz L.M."/>
            <person name="Souza E.M."/>
        </authorList>
    </citation>
    <scope>NUCLEOTIDE SEQUENCE [LARGE SCALE GENOMIC DNA]</scope>
    <source>
        <strain evidence="9 10">CBS 131958</strain>
    </source>
</reference>
<keyword evidence="3" id="KW-0274">FAD</keyword>
<dbReference type="SUPFAM" id="SSF51905">
    <property type="entry name" value="FAD/NAD(P)-binding domain"/>
    <property type="match status" value="2"/>
</dbReference>
<keyword evidence="7" id="KW-1133">Transmembrane helix</keyword>
<accession>A0A0N1P2L6</accession>
<keyword evidence="2" id="KW-0285">Flavoprotein</keyword>
<dbReference type="InterPro" id="IPR020946">
    <property type="entry name" value="Flavin_mOase-like"/>
</dbReference>
<feature type="domain" description="FAD dependent oxidoreductase" evidence="8">
    <location>
        <begin position="10"/>
        <end position="220"/>
    </location>
</feature>
<evidence type="ECO:0000256" key="5">
    <source>
        <dbReference type="ARBA" id="ARBA00023002"/>
    </source>
</evidence>
<dbReference type="RefSeq" id="XP_018005746.1">
    <property type="nucleotide sequence ID" value="XM_018147140.1"/>
</dbReference>
<dbReference type="InterPro" id="IPR050346">
    <property type="entry name" value="FMO-like"/>
</dbReference>
<keyword evidence="7" id="KW-0472">Membrane</keyword>
<dbReference type="PANTHER" id="PTHR23023">
    <property type="entry name" value="DIMETHYLANILINE MONOOXYGENASE"/>
    <property type="match status" value="1"/>
</dbReference>
<comment type="caution">
    <text evidence="9">The sequence shown here is derived from an EMBL/GenBank/DDBJ whole genome shotgun (WGS) entry which is preliminary data.</text>
</comment>
<evidence type="ECO:0000256" key="3">
    <source>
        <dbReference type="ARBA" id="ARBA00022827"/>
    </source>
</evidence>
<evidence type="ECO:0000259" key="8">
    <source>
        <dbReference type="Pfam" id="PF01266"/>
    </source>
</evidence>
<evidence type="ECO:0000256" key="7">
    <source>
        <dbReference type="SAM" id="Phobius"/>
    </source>
</evidence>
<organism evidence="9 10">
    <name type="scientific">Cyphellophora attinorum</name>
    <dbReference type="NCBI Taxonomy" id="1664694"/>
    <lineage>
        <taxon>Eukaryota</taxon>
        <taxon>Fungi</taxon>
        <taxon>Dikarya</taxon>
        <taxon>Ascomycota</taxon>
        <taxon>Pezizomycotina</taxon>
        <taxon>Eurotiomycetes</taxon>
        <taxon>Chaetothyriomycetidae</taxon>
        <taxon>Chaetothyriales</taxon>
        <taxon>Cyphellophoraceae</taxon>
        <taxon>Cyphellophora</taxon>
    </lineage>
</organism>
<dbReference type="AlphaFoldDB" id="A0A0N1P2L6"/>
<dbReference type="Gene3D" id="3.50.50.60">
    <property type="entry name" value="FAD/NAD(P)-binding domain"/>
    <property type="match status" value="4"/>
</dbReference>
<protein>
    <submittedName>
        <fullName evidence="9">Thiol-specific monooxygenase</fullName>
    </submittedName>
</protein>
<dbReference type="Pfam" id="PF01266">
    <property type="entry name" value="DAO"/>
    <property type="match status" value="1"/>
</dbReference>
<dbReference type="OrthoDB" id="66881at2759"/>
<dbReference type="Pfam" id="PF00743">
    <property type="entry name" value="FMO-like"/>
    <property type="match status" value="1"/>
</dbReference>
<keyword evidence="9" id="KW-0503">Monooxygenase</keyword>
<dbReference type="GO" id="GO:0050661">
    <property type="term" value="F:NADP binding"/>
    <property type="evidence" value="ECO:0007669"/>
    <property type="project" value="InterPro"/>
</dbReference>
<dbReference type="PRINTS" id="PR00370">
    <property type="entry name" value="FMOXYGENASE"/>
</dbReference>
<proteinExistence type="inferred from homology"/>
<evidence type="ECO:0000256" key="4">
    <source>
        <dbReference type="ARBA" id="ARBA00022857"/>
    </source>
</evidence>
<evidence type="ECO:0000256" key="2">
    <source>
        <dbReference type="ARBA" id="ARBA00022630"/>
    </source>
</evidence>
<keyword evidence="7" id="KW-0812">Transmembrane</keyword>
<dbReference type="VEuPathDB" id="FungiDB:AB675_681"/>
<dbReference type="GO" id="GO:0050660">
    <property type="term" value="F:flavin adenine dinucleotide binding"/>
    <property type="evidence" value="ECO:0007669"/>
    <property type="project" value="InterPro"/>
</dbReference>
<comment type="similarity">
    <text evidence="1">Belongs to the FMO family.</text>
</comment>
<evidence type="ECO:0000256" key="6">
    <source>
        <dbReference type="SAM" id="MobiDB-lite"/>
    </source>
</evidence>
<keyword evidence="10" id="KW-1185">Reference proteome</keyword>
<keyword evidence="5" id="KW-0560">Oxidoreductase</keyword>
<name>A0A0N1P2L6_9EURO</name>
<feature type="transmembrane region" description="Helical" evidence="7">
    <location>
        <begin position="6"/>
        <end position="27"/>
    </location>
</feature>
<dbReference type="EMBL" id="LFJN01000001">
    <property type="protein sequence ID" value="KPI45783.1"/>
    <property type="molecule type" value="Genomic_DNA"/>
</dbReference>
<feature type="compositionally biased region" description="Basic and acidic residues" evidence="6">
    <location>
        <begin position="87"/>
        <end position="110"/>
    </location>
</feature>
<keyword evidence="4" id="KW-0521">NADP</keyword>
<evidence type="ECO:0000256" key="1">
    <source>
        <dbReference type="ARBA" id="ARBA00009183"/>
    </source>
</evidence>
<feature type="region of interest" description="Disordered" evidence="6">
    <location>
        <begin position="73"/>
        <end position="116"/>
    </location>
</feature>
<dbReference type="InterPro" id="IPR006076">
    <property type="entry name" value="FAD-dep_OxRdtase"/>
</dbReference>
<evidence type="ECO:0000313" key="10">
    <source>
        <dbReference type="Proteomes" id="UP000038010"/>
    </source>
</evidence>